<evidence type="ECO:0000256" key="1">
    <source>
        <dbReference type="SAM" id="MobiDB-lite"/>
    </source>
</evidence>
<feature type="region of interest" description="Disordered" evidence="1">
    <location>
        <begin position="525"/>
        <end position="552"/>
    </location>
</feature>
<gene>
    <name evidence="4" type="ORF">BO82DRAFT_361218</name>
</gene>
<keyword evidence="2" id="KW-0472">Membrane</keyword>
<organism evidence="4 5">
    <name type="scientific">Aspergillus uvarum CBS 121591</name>
    <dbReference type="NCBI Taxonomy" id="1448315"/>
    <lineage>
        <taxon>Eukaryota</taxon>
        <taxon>Fungi</taxon>
        <taxon>Dikarya</taxon>
        <taxon>Ascomycota</taxon>
        <taxon>Pezizomycotina</taxon>
        <taxon>Eurotiomycetes</taxon>
        <taxon>Eurotiomycetidae</taxon>
        <taxon>Eurotiales</taxon>
        <taxon>Aspergillaceae</taxon>
        <taxon>Aspergillus</taxon>
        <taxon>Aspergillus subgen. Circumdati</taxon>
    </lineage>
</organism>
<sequence length="617" mass="64564">MCWSSCALACLQFFGIVQAVSTGYASLRPTRHGIDQGTAIAVKEALRAVSGMTYSTNETAFLTKSLVNATLFSIEARYRASRPVGKFYRTASSTSKQGSLDVEVGLAVICTSCYINGSVSGFLTVEESLNVTDLVESITDELANVTDAAITQLKTFARDAAEDFVEGVTHFELVDMPAWPTLDLDFTLNSTQDFPGVHAEFEFDNLELYLELDVQLSAGGTYTLNLFTSETIVGFSIPGLDAGAVFKVSLVLVAEAEVDISSGIHIKLDDGLVLALDLFNKGMSDITLSVSATDVNSPGGQVEFLPITIQGYGSLQALLQLEASVGFDIAPAESLSVLEAVKFSAGIGAEVFAYVADFQLEVNGTTSQDADCAFQAVAEYTLAVGAAAGATVAVDTYQWGPSPNTTVPVFYTTLASLCAGSKTTTASATTTPSATLAQRDGGLETTTLSTVTRYTLVQCASSGLVNCPVALQTTTSVETELTTVLTVTSGAAATFPTNTFASLSSASPFGSGARTLLATSGSPVSYIPPSSTTPSTSSSATGSNSTTSHEHHGDHNNLIIGLSVGLGVPAVVALSVALWWFLNHRIRYTIVPQPEMTLNSPGLRKGPREPETTEVVG</sequence>
<feature type="compositionally biased region" description="Low complexity" evidence="1">
    <location>
        <begin position="525"/>
        <end position="547"/>
    </location>
</feature>
<feature type="signal peptide" evidence="3">
    <location>
        <begin position="1"/>
        <end position="19"/>
    </location>
</feature>
<evidence type="ECO:0000313" key="4">
    <source>
        <dbReference type="EMBL" id="PYH85818.1"/>
    </source>
</evidence>
<dbReference type="STRING" id="1448315.A0A319DCK6"/>
<dbReference type="VEuPathDB" id="FungiDB:BO82DRAFT_361218"/>
<keyword evidence="2" id="KW-0812">Transmembrane</keyword>
<proteinExistence type="predicted"/>
<dbReference type="Proteomes" id="UP000248340">
    <property type="component" value="Unassembled WGS sequence"/>
</dbReference>
<evidence type="ECO:0000256" key="2">
    <source>
        <dbReference type="SAM" id="Phobius"/>
    </source>
</evidence>
<keyword evidence="5" id="KW-1185">Reference proteome</keyword>
<keyword evidence="3" id="KW-0732">Signal</keyword>
<evidence type="ECO:0008006" key="6">
    <source>
        <dbReference type="Google" id="ProtNLM"/>
    </source>
</evidence>
<dbReference type="OrthoDB" id="4733706at2759"/>
<dbReference type="AlphaFoldDB" id="A0A319DCK6"/>
<evidence type="ECO:0000313" key="5">
    <source>
        <dbReference type="Proteomes" id="UP000248340"/>
    </source>
</evidence>
<accession>A0A319DCK6</accession>
<feature type="chain" id="PRO_5016280023" description="Mid2 domain-containing protein" evidence="3">
    <location>
        <begin position="20"/>
        <end position="617"/>
    </location>
</feature>
<dbReference type="GeneID" id="37139546"/>
<protein>
    <recommendedName>
        <fullName evidence="6">Mid2 domain-containing protein</fullName>
    </recommendedName>
</protein>
<name>A0A319DCK6_9EURO</name>
<feature type="region of interest" description="Disordered" evidence="1">
    <location>
        <begin position="595"/>
        <end position="617"/>
    </location>
</feature>
<reference evidence="4 5" key="1">
    <citation type="submission" date="2016-12" db="EMBL/GenBank/DDBJ databases">
        <title>The genomes of Aspergillus section Nigri reveals drivers in fungal speciation.</title>
        <authorList>
            <consortium name="DOE Joint Genome Institute"/>
            <person name="Vesth T.C."/>
            <person name="Nybo J."/>
            <person name="Theobald S."/>
            <person name="Brandl J."/>
            <person name="Frisvad J.C."/>
            <person name="Nielsen K.F."/>
            <person name="Lyhne E.K."/>
            <person name="Kogle M.E."/>
            <person name="Kuo A."/>
            <person name="Riley R."/>
            <person name="Clum A."/>
            <person name="Nolan M."/>
            <person name="Lipzen A."/>
            <person name="Salamov A."/>
            <person name="Henrissat B."/>
            <person name="Wiebenga A."/>
            <person name="De Vries R.P."/>
            <person name="Grigoriev I.V."/>
            <person name="Mortensen U.H."/>
            <person name="Andersen M.R."/>
            <person name="Baker S.E."/>
        </authorList>
    </citation>
    <scope>NUCLEOTIDE SEQUENCE [LARGE SCALE GENOMIC DNA]</scope>
    <source>
        <strain evidence="4 5">CBS 121591</strain>
    </source>
</reference>
<dbReference type="RefSeq" id="XP_025496018.1">
    <property type="nucleotide sequence ID" value="XM_025636805.1"/>
</dbReference>
<feature type="transmembrane region" description="Helical" evidence="2">
    <location>
        <begin position="558"/>
        <end position="582"/>
    </location>
</feature>
<keyword evidence="2" id="KW-1133">Transmembrane helix</keyword>
<evidence type="ECO:0000256" key="3">
    <source>
        <dbReference type="SAM" id="SignalP"/>
    </source>
</evidence>
<dbReference type="EMBL" id="KZ821678">
    <property type="protein sequence ID" value="PYH85818.1"/>
    <property type="molecule type" value="Genomic_DNA"/>
</dbReference>